<evidence type="ECO:0000259" key="13">
    <source>
        <dbReference type="Pfam" id="PF03416"/>
    </source>
</evidence>
<dbReference type="GO" id="GO:0034727">
    <property type="term" value="P:piecemeal microautophagy of the nucleus"/>
    <property type="evidence" value="ECO:0007669"/>
    <property type="project" value="TreeGrafter"/>
</dbReference>
<dbReference type="GO" id="GO:0035973">
    <property type="term" value="P:aggrephagy"/>
    <property type="evidence" value="ECO:0007669"/>
    <property type="project" value="TreeGrafter"/>
</dbReference>
<evidence type="ECO:0000256" key="11">
    <source>
        <dbReference type="RuleBase" id="RU363115"/>
    </source>
</evidence>
<dbReference type="GeneID" id="34521491"/>
<dbReference type="PANTHER" id="PTHR22624:SF49">
    <property type="entry name" value="CYSTEINE PROTEASE"/>
    <property type="match status" value="1"/>
</dbReference>
<keyword evidence="11" id="KW-0539">Nucleus</keyword>
<dbReference type="Pfam" id="PF03416">
    <property type="entry name" value="Peptidase_C54"/>
    <property type="match status" value="1"/>
</dbReference>
<comment type="catalytic activity">
    <reaction evidence="10">
        <text>[protein]-C-terminal L-amino acid-glycyl-phosphatidylethanolamide + H2O = [protein]-C-terminal L-amino acid-glycine + a 1,2-diacyl-sn-glycero-3-phosphoethanolamine</text>
        <dbReference type="Rhea" id="RHEA:67548"/>
        <dbReference type="Rhea" id="RHEA-COMP:17323"/>
        <dbReference type="Rhea" id="RHEA-COMP:17324"/>
        <dbReference type="ChEBI" id="CHEBI:15377"/>
        <dbReference type="ChEBI" id="CHEBI:64612"/>
        <dbReference type="ChEBI" id="CHEBI:172940"/>
        <dbReference type="ChEBI" id="CHEBI:172941"/>
    </reaction>
    <physiologicalReaction direction="left-to-right" evidence="10">
        <dbReference type="Rhea" id="RHEA:67549"/>
    </physiologicalReaction>
</comment>
<dbReference type="GO" id="GO:0004197">
    <property type="term" value="F:cysteine-type endopeptidase activity"/>
    <property type="evidence" value="ECO:0007669"/>
    <property type="project" value="TreeGrafter"/>
</dbReference>
<dbReference type="GO" id="GO:0000045">
    <property type="term" value="P:autophagosome assembly"/>
    <property type="evidence" value="ECO:0007669"/>
    <property type="project" value="TreeGrafter"/>
</dbReference>
<evidence type="ECO:0000256" key="8">
    <source>
        <dbReference type="ARBA" id="ARBA00022927"/>
    </source>
</evidence>
<dbReference type="SUPFAM" id="SSF54001">
    <property type="entry name" value="Cysteine proteinases"/>
    <property type="match status" value="1"/>
</dbReference>
<comment type="similarity">
    <text evidence="2 11">Belongs to the peptidase C54 family.</text>
</comment>
<accession>W6MSC8</accession>
<dbReference type="EC" id="3.4.22.-" evidence="11"/>
<dbReference type="AlphaFoldDB" id="W6MSC8"/>
<evidence type="ECO:0000256" key="4">
    <source>
        <dbReference type="ARBA" id="ARBA00022490"/>
    </source>
</evidence>
<keyword evidence="8" id="KW-0653">Protein transport</keyword>
<gene>
    <name evidence="14" type="ORF">KUCA_T00004093001</name>
</gene>
<evidence type="ECO:0000313" key="15">
    <source>
        <dbReference type="Proteomes" id="UP000019384"/>
    </source>
</evidence>
<dbReference type="GO" id="GO:0000407">
    <property type="term" value="C:phagophore assembly site"/>
    <property type="evidence" value="ECO:0007669"/>
    <property type="project" value="UniProtKB-SubCell"/>
</dbReference>
<reference evidence="14" key="2">
    <citation type="submission" date="2014-02" db="EMBL/GenBank/DDBJ databases">
        <title>Complete DNA sequence of /Kuraishia capsulata/ illustrates novel genomic features among budding yeasts (/Saccharomycotina/).</title>
        <authorList>
            <person name="Morales L."/>
            <person name="Noel B."/>
            <person name="Porcel B."/>
            <person name="Marcet-Houben M."/>
            <person name="Hullo M-F."/>
            <person name="Sacerdot C."/>
            <person name="Tekaia F."/>
            <person name="Leh-Louis V."/>
            <person name="Despons L."/>
            <person name="Khanna V."/>
            <person name="Aury J-M."/>
            <person name="Barbe V."/>
            <person name="Couloux A."/>
            <person name="Labadie K."/>
            <person name="Pelletier E."/>
            <person name="Souciet J-L."/>
            <person name="Boekhout T."/>
            <person name="Gabaldon T."/>
            <person name="Wincker P."/>
            <person name="Dujon B."/>
        </authorList>
    </citation>
    <scope>NUCLEOTIDE SEQUENCE</scope>
    <source>
        <strain evidence="14">CBS 1993</strain>
    </source>
</reference>
<evidence type="ECO:0000256" key="7">
    <source>
        <dbReference type="ARBA" id="ARBA00022807"/>
    </source>
</evidence>
<dbReference type="GO" id="GO:0019786">
    <property type="term" value="F:protein-phosphatidylethanolamide deconjugating activity"/>
    <property type="evidence" value="ECO:0007669"/>
    <property type="project" value="InterPro"/>
</dbReference>
<feature type="domain" description="Peptidase C54 catalytic" evidence="13">
    <location>
        <begin position="117"/>
        <end position="430"/>
    </location>
</feature>
<keyword evidence="6 11" id="KW-0378">Hydrolase</keyword>
<dbReference type="GO" id="GO:0005634">
    <property type="term" value="C:nucleus"/>
    <property type="evidence" value="ECO:0007669"/>
    <property type="project" value="UniProtKB-SubCell"/>
</dbReference>
<evidence type="ECO:0000256" key="6">
    <source>
        <dbReference type="ARBA" id="ARBA00022801"/>
    </source>
</evidence>
<feature type="compositionally biased region" description="Acidic residues" evidence="12">
    <location>
        <begin position="549"/>
        <end position="560"/>
    </location>
</feature>
<dbReference type="EMBL" id="HG793129">
    <property type="protein sequence ID" value="CDK28112.1"/>
    <property type="molecule type" value="Genomic_DNA"/>
</dbReference>
<sequence length="627" mass="69105">MSRINNFHKVVGRLWDNDAPVVDTENELIVLGKRYEPYQGGANFVEADPAQPEAAQKLYDDDDDEFNETIKPPGDVGCNSPEVTAFDSRISELKTMISQLMTQNKSKPPAQDKIWPDEFIRDVGTRIWLTYRSGFPEIARAVDGPSSISFGSFLRGQVDLKSNGFTSDAGWGCMIRTSQSLLANALLTLHVGRDWRYDCTVPETSVKTRDSAIHDKIVSWFVDVPSAPFSIHNFVAQGGKCSGKKPGEWFGPSAASKSIEVLCNEFQEAGLKVIAGEGDFYENEILETALDDGKFKPILLLAGVRLGIHDVNTVYWDALKQALNLPQSVGIAGGRPSSSHYFFGYQGNYVFYLDPHLPQKALTVPSSVPAVGVESDDALQSSNYLEVNTTLDIRSVHTTRIRQLSLNEMDPSMLIGFLIKDQEDYEAWKQAMTTAEHKVIYVYPKSVSQSLMKKKSMSFVGIPGDTDEFVDLGAECMDFDECEDENVVVEAAEGSTAVAAQPSNVEDLGESTREDLVRRFSQPVVIERNEVAGISDIGHSPSAPGILEESQDQEDPVESEEAELVETRGHLQIGTGSVEPDELLFDKDTSIIMQDETYEEISPSTALSEIEEPIVVVLDEGSSQNEI</sequence>
<protein>
    <recommendedName>
        <fullName evidence="11">Cysteine protease</fullName>
        <ecNumber evidence="11">3.4.22.-</ecNumber>
    </recommendedName>
</protein>
<dbReference type="InterPro" id="IPR038765">
    <property type="entry name" value="Papain-like_cys_pep_sf"/>
</dbReference>
<dbReference type="InterPro" id="IPR005078">
    <property type="entry name" value="Peptidase_C54"/>
</dbReference>
<feature type="region of interest" description="Disordered" evidence="12">
    <location>
        <begin position="535"/>
        <end position="560"/>
    </location>
</feature>
<dbReference type="GO" id="GO:0016485">
    <property type="term" value="P:protein processing"/>
    <property type="evidence" value="ECO:0007669"/>
    <property type="project" value="TreeGrafter"/>
</dbReference>
<dbReference type="OrthoDB" id="2960936at2759"/>
<evidence type="ECO:0000256" key="12">
    <source>
        <dbReference type="SAM" id="MobiDB-lite"/>
    </source>
</evidence>
<dbReference type="HOGENOM" id="CLU_021259_5_1_1"/>
<keyword evidence="15" id="KW-1185">Reference proteome</keyword>
<evidence type="ECO:0000256" key="9">
    <source>
        <dbReference type="ARBA" id="ARBA00023006"/>
    </source>
</evidence>
<evidence type="ECO:0000313" key="14">
    <source>
        <dbReference type="EMBL" id="CDK28112.1"/>
    </source>
</evidence>
<comment type="subcellular location">
    <subcellularLocation>
        <location evidence="11">Nucleus</location>
    </subcellularLocation>
    <subcellularLocation>
        <location evidence="11">Cytoplasm</location>
    </subcellularLocation>
    <subcellularLocation>
        <location evidence="1">Preautophagosomal structure</location>
    </subcellularLocation>
</comment>
<dbReference type="InterPro" id="IPR046792">
    <property type="entry name" value="Peptidase_C54_cat"/>
</dbReference>
<dbReference type="STRING" id="1382522.W6MSC8"/>
<dbReference type="RefSeq" id="XP_022460103.1">
    <property type="nucleotide sequence ID" value="XM_022600792.1"/>
</dbReference>
<evidence type="ECO:0000256" key="10">
    <source>
        <dbReference type="ARBA" id="ARBA00029362"/>
    </source>
</evidence>
<keyword evidence="5 11" id="KW-0645">Protease</keyword>
<keyword evidence="9" id="KW-0072">Autophagy</keyword>
<dbReference type="Proteomes" id="UP000019384">
    <property type="component" value="Unassembled WGS sequence"/>
</dbReference>
<proteinExistence type="inferred from homology"/>
<evidence type="ECO:0000256" key="3">
    <source>
        <dbReference type="ARBA" id="ARBA00022448"/>
    </source>
</evidence>
<evidence type="ECO:0000256" key="2">
    <source>
        <dbReference type="ARBA" id="ARBA00010958"/>
    </source>
</evidence>
<keyword evidence="3" id="KW-0813">Transport</keyword>
<comment type="function">
    <text evidence="11">Required for selective autophagic degradation of the nucleus (nucleophagy) as well as for mitophagy which contributes to regulate mitochondrial quantity and quality by eliminating the mitochondria to a basal level to fulfill cellular energy requirements and preventing excess ROS production.</text>
</comment>
<reference evidence="14" key="1">
    <citation type="submission" date="2013-12" db="EMBL/GenBank/DDBJ databases">
        <authorList>
            <person name="Genoscope - CEA"/>
        </authorList>
    </citation>
    <scope>NUCLEOTIDE SEQUENCE</scope>
    <source>
        <strain evidence="14">CBS 1993</strain>
    </source>
</reference>
<dbReference type="PANTHER" id="PTHR22624">
    <property type="entry name" value="CYSTEINE PROTEASE ATG4"/>
    <property type="match status" value="1"/>
</dbReference>
<name>W6MSC8_9ASCO</name>
<keyword evidence="7" id="KW-0788">Thiol protease</keyword>
<evidence type="ECO:0000256" key="1">
    <source>
        <dbReference type="ARBA" id="ARBA00004329"/>
    </source>
</evidence>
<dbReference type="GO" id="GO:0000423">
    <property type="term" value="P:mitophagy"/>
    <property type="evidence" value="ECO:0007669"/>
    <property type="project" value="TreeGrafter"/>
</dbReference>
<dbReference type="GO" id="GO:0015031">
    <property type="term" value="P:protein transport"/>
    <property type="evidence" value="ECO:0007669"/>
    <property type="project" value="UniProtKB-KW"/>
</dbReference>
<keyword evidence="4 11" id="KW-0963">Cytoplasm</keyword>
<evidence type="ECO:0000256" key="5">
    <source>
        <dbReference type="ARBA" id="ARBA00022670"/>
    </source>
</evidence>
<organism evidence="14 15">
    <name type="scientific">Kuraishia capsulata CBS 1993</name>
    <dbReference type="NCBI Taxonomy" id="1382522"/>
    <lineage>
        <taxon>Eukaryota</taxon>
        <taxon>Fungi</taxon>
        <taxon>Dikarya</taxon>
        <taxon>Ascomycota</taxon>
        <taxon>Saccharomycotina</taxon>
        <taxon>Pichiomycetes</taxon>
        <taxon>Pichiales</taxon>
        <taxon>Pichiaceae</taxon>
        <taxon>Kuraishia</taxon>
    </lineage>
</organism>